<name>A0A0B2W0C6_TOXCA</name>
<feature type="non-terminal residue" evidence="1">
    <location>
        <position position="126"/>
    </location>
</feature>
<dbReference type="EMBL" id="JPKZ01000436">
    <property type="protein sequence ID" value="KHN87373.1"/>
    <property type="molecule type" value="Genomic_DNA"/>
</dbReference>
<keyword evidence="2" id="KW-1185">Reference proteome</keyword>
<gene>
    <name evidence="1" type="ORF">Tcan_01103</name>
</gene>
<reference evidence="1 2" key="1">
    <citation type="submission" date="2014-11" db="EMBL/GenBank/DDBJ databases">
        <title>Genetic blueprint of the zoonotic pathogen Toxocara canis.</title>
        <authorList>
            <person name="Zhu X.-Q."/>
            <person name="Korhonen P.K."/>
            <person name="Cai H."/>
            <person name="Young N.D."/>
            <person name="Nejsum P."/>
            <person name="von Samson-Himmelstjerna G."/>
            <person name="Boag P.R."/>
            <person name="Tan P."/>
            <person name="Li Q."/>
            <person name="Min J."/>
            <person name="Yang Y."/>
            <person name="Wang X."/>
            <person name="Fang X."/>
            <person name="Hall R.S."/>
            <person name="Hofmann A."/>
            <person name="Sternberg P.W."/>
            <person name="Jex A.R."/>
            <person name="Gasser R.B."/>
        </authorList>
    </citation>
    <scope>NUCLEOTIDE SEQUENCE [LARGE SCALE GENOMIC DNA]</scope>
    <source>
        <strain evidence="1">PN_DK_2014</strain>
    </source>
</reference>
<evidence type="ECO:0000313" key="2">
    <source>
        <dbReference type="Proteomes" id="UP000031036"/>
    </source>
</evidence>
<sequence>MSAKKCQYCTFTRDHRKLWVAVQANIEKKELQRYECSEPQSKGAYGQQECCYTMKNVVNKREQNEHENLSNDHSLTYCYSIFVSTQPTTYTIKAAFRAQIDDVHCAFLDKHRLTLQPFPFKYNNNA</sequence>
<accession>A0A0B2W0C6</accession>
<comment type="caution">
    <text evidence="1">The sequence shown here is derived from an EMBL/GenBank/DDBJ whole genome shotgun (WGS) entry which is preliminary data.</text>
</comment>
<evidence type="ECO:0000313" key="1">
    <source>
        <dbReference type="EMBL" id="KHN87373.1"/>
    </source>
</evidence>
<dbReference type="Proteomes" id="UP000031036">
    <property type="component" value="Unassembled WGS sequence"/>
</dbReference>
<dbReference type="AlphaFoldDB" id="A0A0B2W0C6"/>
<proteinExistence type="predicted"/>
<organism evidence="1 2">
    <name type="scientific">Toxocara canis</name>
    <name type="common">Canine roundworm</name>
    <dbReference type="NCBI Taxonomy" id="6265"/>
    <lineage>
        <taxon>Eukaryota</taxon>
        <taxon>Metazoa</taxon>
        <taxon>Ecdysozoa</taxon>
        <taxon>Nematoda</taxon>
        <taxon>Chromadorea</taxon>
        <taxon>Rhabditida</taxon>
        <taxon>Spirurina</taxon>
        <taxon>Ascaridomorpha</taxon>
        <taxon>Ascaridoidea</taxon>
        <taxon>Toxocaridae</taxon>
        <taxon>Toxocara</taxon>
    </lineage>
</organism>
<protein>
    <submittedName>
        <fullName evidence="1">Uncharacterized protein</fullName>
    </submittedName>
</protein>